<evidence type="ECO:0000313" key="9">
    <source>
        <dbReference type="Ensembl" id="ENSLACP00000011072.2"/>
    </source>
</evidence>
<name>H3AN51_LATCH</name>
<keyword evidence="5" id="KW-0256">Endoplasmic reticulum</keyword>
<comment type="subcellular location">
    <subcellularLocation>
        <location evidence="1">Endoplasmic reticulum membrane</location>
        <topology evidence="1">Multi-pass membrane protein</topology>
    </subcellularLocation>
</comment>
<reference evidence="9" key="2">
    <citation type="submission" date="2025-08" db="UniProtKB">
        <authorList>
            <consortium name="Ensembl"/>
        </authorList>
    </citation>
    <scope>IDENTIFICATION</scope>
</reference>
<evidence type="ECO:0000256" key="1">
    <source>
        <dbReference type="ARBA" id="ARBA00004477"/>
    </source>
</evidence>
<keyword evidence="3" id="KW-0337">GPI-anchor biosynthesis</keyword>
<proteinExistence type="predicted"/>
<dbReference type="FunCoup" id="H3AN51">
    <property type="interactions" value="432"/>
</dbReference>
<dbReference type="Pfam" id="PF06699">
    <property type="entry name" value="PIG-F"/>
    <property type="match status" value="1"/>
</dbReference>
<dbReference type="EMBL" id="AFYH01183589">
    <property type="status" value="NOT_ANNOTATED_CDS"/>
    <property type="molecule type" value="Genomic_DNA"/>
</dbReference>
<dbReference type="UniPathway" id="UPA00196"/>
<dbReference type="OMA" id="DHEIKAM"/>
<evidence type="ECO:0000256" key="7">
    <source>
        <dbReference type="ARBA" id="ARBA00023136"/>
    </source>
</evidence>
<feature type="transmembrane region" description="Helical" evidence="8">
    <location>
        <begin position="150"/>
        <end position="171"/>
    </location>
</feature>
<reference evidence="10" key="1">
    <citation type="submission" date="2011-08" db="EMBL/GenBank/DDBJ databases">
        <title>The draft genome of Latimeria chalumnae.</title>
        <authorList>
            <person name="Di Palma F."/>
            <person name="Alfoldi J."/>
            <person name="Johnson J."/>
            <person name="Berlin A."/>
            <person name="Gnerre S."/>
            <person name="Jaffe D."/>
            <person name="MacCallum I."/>
            <person name="Young S."/>
            <person name="Walker B.J."/>
            <person name="Lander E."/>
            <person name="Lindblad-Toh K."/>
        </authorList>
    </citation>
    <scope>NUCLEOTIDE SEQUENCE [LARGE SCALE GENOMIC DNA]</scope>
    <source>
        <strain evidence="10">Wild caught</strain>
    </source>
</reference>
<dbReference type="GeneTree" id="ENSGT00390000016617"/>
<feature type="transmembrane region" description="Helical" evidence="8">
    <location>
        <begin position="37"/>
        <end position="62"/>
    </location>
</feature>
<reference evidence="9" key="3">
    <citation type="submission" date="2025-09" db="UniProtKB">
        <authorList>
            <consortium name="Ensembl"/>
        </authorList>
    </citation>
    <scope>IDENTIFICATION</scope>
</reference>
<evidence type="ECO:0000256" key="3">
    <source>
        <dbReference type="ARBA" id="ARBA00022502"/>
    </source>
</evidence>
<evidence type="ECO:0000313" key="10">
    <source>
        <dbReference type="Proteomes" id="UP000008672"/>
    </source>
</evidence>
<keyword evidence="7 8" id="KW-0472">Membrane</keyword>
<feature type="transmembrane region" description="Helical" evidence="8">
    <location>
        <begin position="83"/>
        <end position="103"/>
    </location>
</feature>
<keyword evidence="10" id="KW-1185">Reference proteome</keyword>
<gene>
    <name evidence="9" type="primary">PIGF</name>
</gene>
<evidence type="ECO:0000256" key="5">
    <source>
        <dbReference type="ARBA" id="ARBA00022824"/>
    </source>
</evidence>
<dbReference type="EMBL" id="AFYH01183590">
    <property type="status" value="NOT_ANNOTATED_CDS"/>
    <property type="molecule type" value="Genomic_DNA"/>
</dbReference>
<dbReference type="HOGENOM" id="CLU_1261153_0_0_1"/>
<feature type="transmembrane region" description="Helical" evidence="8">
    <location>
        <begin position="109"/>
        <end position="129"/>
    </location>
</feature>
<accession>H3AN51</accession>
<dbReference type="GO" id="GO:0006506">
    <property type="term" value="P:GPI anchor biosynthetic process"/>
    <property type="evidence" value="ECO:0007669"/>
    <property type="project" value="UniProtKB-UniPathway"/>
</dbReference>
<dbReference type="InterPro" id="IPR009580">
    <property type="entry name" value="GPI_biosynthesis_protein_Pig-F"/>
</dbReference>
<dbReference type="OrthoDB" id="17366at2759"/>
<dbReference type="GeneID" id="102357729"/>
<evidence type="ECO:0000256" key="4">
    <source>
        <dbReference type="ARBA" id="ARBA00022692"/>
    </source>
</evidence>
<dbReference type="eggNOG" id="KOG3144">
    <property type="taxonomic scope" value="Eukaryota"/>
</dbReference>
<dbReference type="GO" id="GO:0005789">
    <property type="term" value="C:endoplasmic reticulum membrane"/>
    <property type="evidence" value="ECO:0007669"/>
    <property type="project" value="UniProtKB-SubCell"/>
</dbReference>
<evidence type="ECO:0000256" key="6">
    <source>
        <dbReference type="ARBA" id="ARBA00022989"/>
    </source>
</evidence>
<dbReference type="STRING" id="7897.ENSLACP00000011072"/>
<dbReference type="Ensembl" id="ENSLACT00000011155.2">
    <property type="protein sequence ID" value="ENSLACP00000011072.2"/>
    <property type="gene ID" value="ENSLACG00000009743.2"/>
</dbReference>
<feature type="transmembrane region" description="Helical" evidence="8">
    <location>
        <begin position="183"/>
        <end position="209"/>
    </location>
</feature>
<dbReference type="RefSeq" id="XP_006007557.1">
    <property type="nucleotide sequence ID" value="XM_006007495.2"/>
</dbReference>
<dbReference type="CTD" id="5281"/>
<evidence type="ECO:0000256" key="8">
    <source>
        <dbReference type="SAM" id="Phobius"/>
    </source>
</evidence>
<dbReference type="InParanoid" id="H3AN51"/>
<feature type="transmembrane region" description="Helical" evidence="8">
    <location>
        <begin position="12"/>
        <end position="31"/>
    </location>
</feature>
<evidence type="ECO:0000256" key="2">
    <source>
        <dbReference type="ARBA" id="ARBA00004687"/>
    </source>
</evidence>
<organism evidence="9 10">
    <name type="scientific">Latimeria chalumnae</name>
    <name type="common">Coelacanth</name>
    <dbReference type="NCBI Taxonomy" id="7897"/>
    <lineage>
        <taxon>Eukaryota</taxon>
        <taxon>Metazoa</taxon>
        <taxon>Chordata</taxon>
        <taxon>Craniata</taxon>
        <taxon>Vertebrata</taxon>
        <taxon>Euteleostomi</taxon>
        <taxon>Coelacanthiformes</taxon>
        <taxon>Coelacanthidae</taxon>
        <taxon>Latimeria</taxon>
    </lineage>
</organism>
<dbReference type="Bgee" id="ENSLACG00000009743">
    <property type="expression patterns" value="Expressed in post-anal tail muscle and 6 other cell types or tissues"/>
</dbReference>
<keyword evidence="4 8" id="KW-0812">Transmembrane</keyword>
<keyword evidence="6 8" id="KW-1133">Transmembrane helix</keyword>
<dbReference type="Proteomes" id="UP000008672">
    <property type="component" value="Unassembled WGS sequence"/>
</dbReference>
<dbReference type="AlphaFoldDB" id="H3AN51"/>
<protein>
    <submittedName>
        <fullName evidence="9">Phosphatidylinositol glycan anchor biosynthesis class F</fullName>
    </submittedName>
</protein>
<sequence>MKNIEIRGMVSVHFIILLSIVLATFVPPIFLDTFSVIGTHLTWICICSVCVAAANIVLYVLLETAPASKKNTNTHKVTRIFKSCKYFFISCLIYHGVLVLYGASLVESVLETFLFAVLLSTYTTLRCLCMLGPNVPAWIRVFSKNGAMSIWDNSLQITTASSVIGAWLGAFPIPLDWDRPWQAWPISCSLGATIGFVIGLLFAPLWIYWHRKHLTYKSR</sequence>
<comment type="pathway">
    <text evidence="2">Glycolipid biosynthesis; glycosylphosphatidylinositol-anchor biosynthesis.</text>
</comment>